<organism evidence="1 2">
    <name type="scientific">Flavobacterium psychrotolerans</name>
    <dbReference type="NCBI Taxonomy" id="2169410"/>
    <lineage>
        <taxon>Bacteria</taxon>
        <taxon>Pseudomonadati</taxon>
        <taxon>Bacteroidota</taxon>
        <taxon>Flavobacteriia</taxon>
        <taxon>Flavobacteriales</taxon>
        <taxon>Flavobacteriaceae</taxon>
        <taxon>Flavobacterium</taxon>
    </lineage>
</organism>
<accession>A0A2U1JGP3</accession>
<name>A0A2U1JGP3_9FLAO</name>
<protein>
    <submittedName>
        <fullName evidence="1">UDP-glycosyltransferase</fullName>
    </submittedName>
</protein>
<evidence type="ECO:0000313" key="1">
    <source>
        <dbReference type="EMBL" id="PWA04043.1"/>
    </source>
</evidence>
<reference evidence="1 2" key="1">
    <citation type="submission" date="2018-04" db="EMBL/GenBank/DDBJ databases">
        <title>Flavobacterium sp. nov., isolated from glacier ice.</title>
        <authorList>
            <person name="Liu Q."/>
            <person name="Xin Y.-H."/>
        </authorList>
    </citation>
    <scope>NUCLEOTIDE SEQUENCE [LARGE SCALE GENOMIC DNA]</scope>
    <source>
        <strain evidence="1 2">RB1R5</strain>
    </source>
</reference>
<dbReference type="GO" id="GO:0016740">
    <property type="term" value="F:transferase activity"/>
    <property type="evidence" value="ECO:0007669"/>
    <property type="project" value="UniProtKB-KW"/>
</dbReference>
<comment type="caution">
    <text evidence="1">The sequence shown here is derived from an EMBL/GenBank/DDBJ whole genome shotgun (WGS) entry which is preliminary data.</text>
</comment>
<dbReference type="EMBL" id="QCZI01000021">
    <property type="protein sequence ID" value="PWA04043.1"/>
    <property type="molecule type" value="Genomic_DNA"/>
</dbReference>
<dbReference type="RefSeq" id="WP_116725827.1">
    <property type="nucleotide sequence ID" value="NZ_QCZI01000021.1"/>
</dbReference>
<evidence type="ECO:0000313" key="2">
    <source>
        <dbReference type="Proteomes" id="UP000245449"/>
    </source>
</evidence>
<dbReference type="AlphaFoldDB" id="A0A2U1JGP3"/>
<dbReference type="Proteomes" id="UP000245449">
    <property type="component" value="Unassembled WGS sequence"/>
</dbReference>
<keyword evidence="2" id="KW-1185">Reference proteome</keyword>
<dbReference type="OrthoDB" id="977218at2"/>
<keyword evidence="1" id="KW-0808">Transferase</keyword>
<sequence length="418" mass="48581">MTPTKIAIIAESIDVNDSSCTKCNVALIVNLKECGFDLMVYHYTRKKIALKNIDCRPIKEIKFSLNYLLSRTQRKLHSYFNIYLHTFFESVFGFSFTFFNDVNSIKLIIKEVKDYNPDYILTLSKGTSFRPHYALLSFPELHEKWIANIHDPFPAHLSPRPFTWVEPGYNKKEKFFKELSEKAKYSSFPSQLLKEWMGSYFPNFLKTGVIIPHQNAEYEFENTALPSYLDVSKFNLLHAGNLLQQRSPVGLIEGFRLFLNQNPEARTDSKLILLGPAPFHSQILEEYKRNNPELYIHIGNVSFDVVYHLQKNVSINIILESKSEISPFLPGKFPHCVEANKTILSLAPYYSETKRLLGDQYPYWSEADDKNKIAHIIEKAYQLWKQNPDHLLLNRGDLQEYLSVSYLKKVIDDLVIKS</sequence>
<dbReference type="SUPFAM" id="SSF53756">
    <property type="entry name" value="UDP-Glycosyltransferase/glycogen phosphorylase"/>
    <property type="match status" value="1"/>
</dbReference>
<gene>
    <name evidence="1" type="ORF">DB895_13120</name>
</gene>
<proteinExistence type="predicted"/>